<name>A0A6M3L8C4_9ZZZZ</name>
<organism evidence="1">
    <name type="scientific">viral metagenome</name>
    <dbReference type="NCBI Taxonomy" id="1070528"/>
    <lineage>
        <taxon>unclassified sequences</taxon>
        <taxon>metagenomes</taxon>
        <taxon>organismal metagenomes</taxon>
    </lineage>
</organism>
<dbReference type="EMBL" id="MT144790">
    <property type="protein sequence ID" value="QJH99467.1"/>
    <property type="molecule type" value="Genomic_DNA"/>
</dbReference>
<dbReference type="SUPFAM" id="SSF55608">
    <property type="entry name" value="Homing endonucleases"/>
    <property type="match status" value="1"/>
</dbReference>
<dbReference type="AlphaFoldDB" id="A0A6M3L8C4"/>
<reference evidence="1" key="1">
    <citation type="submission" date="2020-03" db="EMBL/GenBank/DDBJ databases">
        <title>The deep terrestrial virosphere.</title>
        <authorList>
            <person name="Holmfeldt K."/>
            <person name="Nilsson E."/>
            <person name="Simone D."/>
            <person name="Lopez-Fernandez M."/>
            <person name="Wu X."/>
            <person name="de Brujin I."/>
            <person name="Lundin D."/>
            <person name="Andersson A."/>
            <person name="Bertilsson S."/>
            <person name="Dopson M."/>
        </authorList>
    </citation>
    <scope>NUCLEOTIDE SEQUENCE</scope>
    <source>
        <strain evidence="1">MM415B02518</strain>
        <strain evidence="2">TM448B01595</strain>
    </source>
</reference>
<proteinExistence type="predicted"/>
<dbReference type="Gene3D" id="3.10.28.10">
    <property type="entry name" value="Homing endonucleases"/>
    <property type="match status" value="1"/>
</dbReference>
<gene>
    <name evidence="1" type="ORF">MM415B02518_0007</name>
    <name evidence="2" type="ORF">TM448B01595_0010</name>
</gene>
<evidence type="ECO:0008006" key="3">
    <source>
        <dbReference type="Google" id="ProtNLM"/>
    </source>
</evidence>
<sequence length="100" mass="11844">MNILIETERAWTAGIIDGEGCIWLDRNRPMLEVWNTDIRMLEKLKGLFDGMIYEVIRKNRPRTKICWRWRITGKKVIYCLEMILPYLTIKGEKATEILTG</sequence>
<accession>A0A6M3L8C4</accession>
<evidence type="ECO:0000313" key="1">
    <source>
        <dbReference type="EMBL" id="QJA89664.1"/>
    </source>
</evidence>
<dbReference type="InterPro" id="IPR027434">
    <property type="entry name" value="Homing_endonucl"/>
</dbReference>
<protein>
    <recommendedName>
        <fullName evidence="3">Homing endonuclease</fullName>
    </recommendedName>
</protein>
<dbReference type="EMBL" id="MT142860">
    <property type="protein sequence ID" value="QJA89664.1"/>
    <property type="molecule type" value="Genomic_DNA"/>
</dbReference>
<evidence type="ECO:0000313" key="2">
    <source>
        <dbReference type="EMBL" id="QJH99467.1"/>
    </source>
</evidence>